<name>A0A7H0SR84_9CORY</name>
<organism evidence="1 2">
    <name type="scientific">Corynebacterium poyangense</name>
    <dbReference type="NCBI Taxonomy" id="2684405"/>
    <lineage>
        <taxon>Bacteria</taxon>
        <taxon>Bacillati</taxon>
        <taxon>Actinomycetota</taxon>
        <taxon>Actinomycetes</taxon>
        <taxon>Mycobacteriales</taxon>
        <taxon>Corynebacteriaceae</taxon>
        <taxon>Corynebacterium</taxon>
    </lineage>
</organism>
<protein>
    <submittedName>
        <fullName evidence="1">Uncharacterized protein</fullName>
    </submittedName>
</protein>
<keyword evidence="2" id="KW-1185">Reference proteome</keyword>
<sequence length="149" mass="16521">MLNVENTLDGQQSELAADVIIIVTGTGTVDKIYDLHNREFDLTHAHLHQGVEPIGLPNILVVDSPEPEMTGLFSYPLNVIEAKADHSQRYVRQLEVAGPGQLTVNRSYWPAAIPVRRKTIADLREIPAKSHDFTALTQKNSTKKEGKKA</sequence>
<dbReference type="AlphaFoldDB" id="A0A7H0SR84"/>
<evidence type="ECO:0000313" key="2">
    <source>
        <dbReference type="Proteomes" id="UP000516320"/>
    </source>
</evidence>
<dbReference type="KEGG" id="cpoy:GP475_10780"/>
<reference evidence="1 2" key="1">
    <citation type="submission" date="2019-12" db="EMBL/GenBank/DDBJ databases">
        <title>Corynebacterium sp. nov., isolated from feces of the Anser Albifrons in China.</title>
        <authorList>
            <person name="Liu Q."/>
        </authorList>
    </citation>
    <scope>NUCLEOTIDE SEQUENCE [LARGE SCALE GENOMIC DNA]</scope>
    <source>
        <strain evidence="1 2">4H37-19</strain>
    </source>
</reference>
<dbReference type="EMBL" id="CP046884">
    <property type="protein sequence ID" value="QNQ91059.1"/>
    <property type="molecule type" value="Genomic_DNA"/>
</dbReference>
<accession>A0A7H0SR84</accession>
<dbReference type="Proteomes" id="UP000516320">
    <property type="component" value="Chromosome"/>
</dbReference>
<dbReference type="RefSeq" id="WP_187974370.1">
    <property type="nucleotide sequence ID" value="NZ_CP046884.1"/>
</dbReference>
<gene>
    <name evidence="1" type="ORF">GP475_10780</name>
</gene>
<proteinExistence type="predicted"/>
<evidence type="ECO:0000313" key="1">
    <source>
        <dbReference type="EMBL" id="QNQ91059.1"/>
    </source>
</evidence>